<comment type="caution">
    <text evidence="2">The sequence shown here is derived from an EMBL/GenBank/DDBJ whole genome shotgun (WGS) entry which is preliminary data.</text>
</comment>
<evidence type="ECO:0000313" key="2">
    <source>
        <dbReference type="EMBL" id="RNB76696.1"/>
    </source>
</evidence>
<dbReference type="InterPro" id="IPR056778">
    <property type="entry name" value="UPF0261_C"/>
</dbReference>
<dbReference type="Gene3D" id="3.40.50.12030">
    <property type="entry name" value="Uncharacterised protein family UPF0261, NC domain"/>
    <property type="match status" value="1"/>
</dbReference>
<evidence type="ECO:0000313" key="3">
    <source>
        <dbReference type="Proteomes" id="UP000271031"/>
    </source>
</evidence>
<dbReference type="InterPro" id="IPR051353">
    <property type="entry name" value="Tobamovirus_resist_UPF0261"/>
</dbReference>
<dbReference type="Pfam" id="PF23189">
    <property type="entry name" value="UPF0261_C"/>
    <property type="match status" value="1"/>
</dbReference>
<dbReference type="PANTHER" id="PTHR31862:SF1">
    <property type="entry name" value="UPF0261 DOMAIN PROTEIN (AFU_ORTHOLOGUE AFUA_1G10120)"/>
    <property type="match status" value="1"/>
</dbReference>
<name>A0A3M8CLQ3_9BACL</name>
<reference evidence="2 3" key="1">
    <citation type="submission" date="2018-10" db="EMBL/GenBank/DDBJ databases">
        <title>Phylogenomics of Brevibacillus.</title>
        <authorList>
            <person name="Dunlap C."/>
        </authorList>
    </citation>
    <scope>NUCLEOTIDE SEQUENCE [LARGE SCALE GENOMIC DNA]</scope>
    <source>
        <strain evidence="2 3">JCM 15716</strain>
    </source>
</reference>
<dbReference type="AlphaFoldDB" id="A0A3M8CLQ3"/>
<protein>
    <submittedName>
        <fullName evidence="2">UPF0261 family protein</fullName>
    </submittedName>
</protein>
<feature type="non-terminal residue" evidence="2">
    <location>
        <position position="109"/>
    </location>
</feature>
<gene>
    <name evidence="2" type="ORF">EDM56_30930</name>
</gene>
<dbReference type="Proteomes" id="UP000271031">
    <property type="component" value="Unassembled WGS sequence"/>
</dbReference>
<dbReference type="EMBL" id="RHHQ01000070">
    <property type="protein sequence ID" value="RNB76696.1"/>
    <property type="molecule type" value="Genomic_DNA"/>
</dbReference>
<accession>A0A3M8CLQ3</accession>
<sequence length="109" mass="11360">SKPLIGATMFGVTTPAVETARKHLEELDYEILVFHATGTGGQSMETLIRDGFITGSFDLTTTELADDLVGGVLTAGPTRLNAAGEVGIPQVVSLGALDMVNFGPRDTVP</sequence>
<evidence type="ECO:0000259" key="1">
    <source>
        <dbReference type="Pfam" id="PF23189"/>
    </source>
</evidence>
<organism evidence="2 3">
    <name type="scientific">Brevibacillus fluminis</name>
    <dbReference type="NCBI Taxonomy" id="511487"/>
    <lineage>
        <taxon>Bacteria</taxon>
        <taxon>Bacillati</taxon>
        <taxon>Bacillota</taxon>
        <taxon>Bacilli</taxon>
        <taxon>Bacillales</taxon>
        <taxon>Paenibacillaceae</taxon>
        <taxon>Brevibacillus</taxon>
    </lineage>
</organism>
<feature type="non-terminal residue" evidence="2">
    <location>
        <position position="1"/>
    </location>
</feature>
<keyword evidence="3" id="KW-1185">Reference proteome</keyword>
<dbReference type="OrthoDB" id="9776369at2"/>
<proteinExistence type="predicted"/>
<dbReference type="PANTHER" id="PTHR31862">
    <property type="entry name" value="UPF0261 DOMAIN PROTEIN (AFU_ORTHOLOGUE AFUA_1G10120)"/>
    <property type="match status" value="1"/>
</dbReference>
<feature type="domain" description="UPF0261" evidence="1">
    <location>
        <begin position="2"/>
        <end position="109"/>
    </location>
</feature>